<evidence type="ECO:0000259" key="1">
    <source>
        <dbReference type="Pfam" id="PF00535"/>
    </source>
</evidence>
<dbReference type="Proteomes" id="UP000519126">
    <property type="component" value="Unassembled WGS sequence"/>
</dbReference>
<comment type="caution">
    <text evidence="2">The sequence shown here is derived from an EMBL/GenBank/DDBJ whole genome shotgun (WGS) entry which is preliminary data.</text>
</comment>
<dbReference type="InterPro" id="IPR001173">
    <property type="entry name" value="Glyco_trans_2-like"/>
</dbReference>
<gene>
    <name evidence="2" type="ORF">HHL01_08030</name>
</gene>
<dbReference type="GO" id="GO:0016740">
    <property type="term" value="F:transferase activity"/>
    <property type="evidence" value="ECO:0007669"/>
    <property type="project" value="UniProtKB-KW"/>
</dbReference>
<organism evidence="2 3">
    <name type="scientific">Pseudoalteromonas arctica</name>
    <dbReference type="NCBI Taxonomy" id="394751"/>
    <lineage>
        <taxon>Bacteria</taxon>
        <taxon>Pseudomonadati</taxon>
        <taxon>Pseudomonadota</taxon>
        <taxon>Gammaproteobacteria</taxon>
        <taxon>Alteromonadales</taxon>
        <taxon>Pseudoalteromonadaceae</taxon>
        <taxon>Pseudoalteromonas</taxon>
    </lineage>
</organism>
<dbReference type="CDD" id="cd00761">
    <property type="entry name" value="Glyco_tranf_GTA_type"/>
    <property type="match status" value="1"/>
</dbReference>
<dbReference type="AlphaFoldDB" id="A0A7X9U605"/>
<sequence length="261" mass="29928">MTLDMLYSTFGTRIIELAKKLPVEKDNVTIIICHQTTLDLSAEVKELLDSRKDIKYFALNSQGVTKSRNFAINKANSDVLIFCDDDVTYPDDLYDVINNAYIDNDNQDFITFSYIKTGLGLHKFGNKKYEHNYKTILNVGTIEVTCKRKKLDTVKDWFPEDMGAGSRYYLCDEPVFLSRLLKAGLVGCYIPEIIGEHPPESSGIEFVDVNSLVSRLYCFVRIFGNVVGRLLYFVFIMKNFSRFKSAPLFCKSLVVFFRKVD</sequence>
<dbReference type="RefSeq" id="WP_170071646.1">
    <property type="nucleotide sequence ID" value="NZ_JABBCX010000003.1"/>
</dbReference>
<evidence type="ECO:0000313" key="3">
    <source>
        <dbReference type="Proteomes" id="UP000519126"/>
    </source>
</evidence>
<name>A0A7X9U605_9GAMM</name>
<feature type="domain" description="Glycosyltransferase 2-like" evidence="1">
    <location>
        <begin position="25"/>
        <end position="118"/>
    </location>
</feature>
<evidence type="ECO:0000313" key="2">
    <source>
        <dbReference type="EMBL" id="NMF48129.1"/>
    </source>
</evidence>
<dbReference type="Gene3D" id="3.90.550.10">
    <property type="entry name" value="Spore Coat Polysaccharide Biosynthesis Protein SpsA, Chain A"/>
    <property type="match status" value="1"/>
</dbReference>
<dbReference type="InterPro" id="IPR029044">
    <property type="entry name" value="Nucleotide-diphossugar_trans"/>
</dbReference>
<dbReference type="Pfam" id="PF00535">
    <property type="entry name" value="Glycos_transf_2"/>
    <property type="match status" value="1"/>
</dbReference>
<proteinExistence type="predicted"/>
<dbReference type="SUPFAM" id="SSF53448">
    <property type="entry name" value="Nucleotide-diphospho-sugar transferases"/>
    <property type="match status" value="1"/>
</dbReference>
<dbReference type="EMBL" id="JABBCX010000003">
    <property type="protein sequence ID" value="NMF48129.1"/>
    <property type="molecule type" value="Genomic_DNA"/>
</dbReference>
<keyword evidence="2" id="KW-0808">Transferase</keyword>
<protein>
    <submittedName>
        <fullName evidence="2">Glycosyltransferase family 2 protein</fullName>
    </submittedName>
</protein>
<accession>A0A7X9U605</accession>
<reference evidence="2 3" key="1">
    <citation type="submission" date="2020-04" db="EMBL/GenBank/DDBJ databases">
        <title>Genome Sequencing and Assembley of Pseudoalteromonas artica.</title>
        <authorList>
            <person name="Akerly B."/>
            <person name="Cook G."/>
        </authorList>
    </citation>
    <scope>NUCLEOTIDE SEQUENCE [LARGE SCALE GENOMIC DNA]</scope>
    <source>
        <strain evidence="2 3">NEC-BIFX-0059</strain>
    </source>
</reference>